<evidence type="ECO:0000256" key="4">
    <source>
        <dbReference type="ARBA" id="ARBA00022771"/>
    </source>
</evidence>
<dbReference type="InterPro" id="IPR000571">
    <property type="entry name" value="Znf_CCCH"/>
</dbReference>
<keyword evidence="5 8" id="KW-0862">Zinc</keyword>
<evidence type="ECO:0000313" key="11">
    <source>
        <dbReference type="Proteomes" id="UP000515204"/>
    </source>
</evidence>
<feature type="domain" description="C3H1-type" evidence="10">
    <location>
        <begin position="51"/>
        <end position="79"/>
    </location>
</feature>
<feature type="zinc finger region" description="C3H1-type" evidence="8">
    <location>
        <begin position="51"/>
        <end position="79"/>
    </location>
</feature>
<dbReference type="Gene3D" id="3.30.1370.210">
    <property type="match status" value="1"/>
</dbReference>
<keyword evidence="6" id="KW-0539">Nucleus</keyword>
<dbReference type="Proteomes" id="UP000515204">
    <property type="component" value="Unplaced"/>
</dbReference>
<dbReference type="GO" id="GO:0043484">
    <property type="term" value="P:regulation of RNA splicing"/>
    <property type="evidence" value="ECO:0007669"/>
    <property type="project" value="TreeGrafter"/>
</dbReference>
<feature type="region of interest" description="Disordered" evidence="9">
    <location>
        <begin position="376"/>
        <end position="444"/>
    </location>
</feature>
<dbReference type="PANTHER" id="PTHR12675:SF12">
    <property type="entry name" value="PROTEIN MUSCLEBLIND"/>
    <property type="match status" value="1"/>
</dbReference>
<keyword evidence="11" id="KW-1185">Reference proteome</keyword>
<evidence type="ECO:0000256" key="5">
    <source>
        <dbReference type="ARBA" id="ARBA00022833"/>
    </source>
</evidence>
<organism evidence="11 12">
    <name type="scientific">Dinoponera quadriceps</name>
    <name type="common">South American ant</name>
    <dbReference type="NCBI Taxonomy" id="609295"/>
    <lineage>
        <taxon>Eukaryota</taxon>
        <taxon>Metazoa</taxon>
        <taxon>Ecdysozoa</taxon>
        <taxon>Arthropoda</taxon>
        <taxon>Hexapoda</taxon>
        <taxon>Insecta</taxon>
        <taxon>Pterygota</taxon>
        <taxon>Neoptera</taxon>
        <taxon>Endopterygota</taxon>
        <taxon>Hymenoptera</taxon>
        <taxon>Apocrita</taxon>
        <taxon>Aculeata</taxon>
        <taxon>Formicoidea</taxon>
        <taxon>Formicidae</taxon>
        <taxon>Ponerinae</taxon>
        <taxon>Ponerini</taxon>
        <taxon>Dinoponera</taxon>
    </lineage>
</organism>
<comment type="subcellular location">
    <subcellularLocation>
        <location evidence="1">Nucleus</location>
    </subcellularLocation>
</comment>
<feature type="compositionally biased region" description="Low complexity" evidence="9">
    <location>
        <begin position="390"/>
        <end position="404"/>
    </location>
</feature>
<accession>A0A6P3WYI7</accession>
<dbReference type="GO" id="GO:0005654">
    <property type="term" value="C:nucleoplasm"/>
    <property type="evidence" value="ECO:0007669"/>
    <property type="project" value="TreeGrafter"/>
</dbReference>
<evidence type="ECO:0000256" key="9">
    <source>
        <dbReference type="SAM" id="MobiDB-lite"/>
    </source>
</evidence>
<evidence type="ECO:0000313" key="12">
    <source>
        <dbReference type="RefSeq" id="XP_014470987.1"/>
    </source>
</evidence>
<dbReference type="AlphaFoldDB" id="A0A6P3WYI7"/>
<evidence type="ECO:0000256" key="2">
    <source>
        <dbReference type="ARBA" id="ARBA00022723"/>
    </source>
</evidence>
<proteinExistence type="inferred from homology"/>
<dbReference type="Pfam" id="PF22628">
    <property type="entry name" value="zf-CCCH_10"/>
    <property type="match status" value="1"/>
</dbReference>
<comment type="similarity">
    <text evidence="7">Belongs to the muscleblind family.</text>
</comment>
<dbReference type="GO" id="GO:0008270">
    <property type="term" value="F:zinc ion binding"/>
    <property type="evidence" value="ECO:0007669"/>
    <property type="project" value="UniProtKB-KW"/>
</dbReference>
<evidence type="ECO:0000256" key="8">
    <source>
        <dbReference type="PROSITE-ProRule" id="PRU00723"/>
    </source>
</evidence>
<evidence type="ECO:0000256" key="7">
    <source>
        <dbReference type="ARBA" id="ARBA00038226"/>
    </source>
</evidence>
<dbReference type="SMART" id="SM00356">
    <property type="entry name" value="ZnF_C3H1"/>
    <property type="match status" value="2"/>
</dbReference>
<keyword evidence="4 8" id="KW-0863">Zinc-finger</keyword>
<dbReference type="FunFam" id="3.30.1370.210:FF:000005">
    <property type="entry name" value="Muscleblind, isoform M"/>
    <property type="match status" value="1"/>
</dbReference>
<feature type="compositionally biased region" description="Low complexity" evidence="9">
    <location>
        <begin position="427"/>
        <end position="444"/>
    </location>
</feature>
<reference evidence="12" key="1">
    <citation type="submission" date="2025-08" db="UniProtKB">
        <authorList>
            <consortium name="RefSeq"/>
        </authorList>
    </citation>
    <scope>IDENTIFICATION</scope>
</reference>
<feature type="domain" description="C3H1-type" evidence="10">
    <location>
        <begin position="17"/>
        <end position="45"/>
    </location>
</feature>
<keyword evidence="2 8" id="KW-0479">Metal-binding</keyword>
<dbReference type="GeneID" id="106742511"/>
<dbReference type="GO" id="GO:0003723">
    <property type="term" value="F:RNA binding"/>
    <property type="evidence" value="ECO:0007669"/>
    <property type="project" value="TreeGrafter"/>
</dbReference>
<evidence type="ECO:0000256" key="3">
    <source>
        <dbReference type="ARBA" id="ARBA00022737"/>
    </source>
</evidence>
<name>A0A6P3WYI7_DINQU</name>
<sequence length="730" mass="76381">MAMVNMTSLLNGKDSRWLQLEVCREFQRNKCTRPDTECKFAHPPANVEVQNGRVTACYDSIKGRCNREKPPCKYFHPPQHLKDQLLINGRNHLALKNALMQQMGLTPGQPLVPGQVPAVEATAPPAPHHHLQQQIQQQLLATHAFMATNPYLTGMPQVGNTYSPYFAPSPIMPAIMGPADPTGVGSPLGVVPQTVAMPQKMPRTDRLETATMPTNVTGIDALAGGVSGVPATAMPGGLQSAGMASIELGKKRMRDSNDDLLMMDMKSVGSFYYENFTFPGMVPYKRPAADKSGVPVYQPTGATTYQQLMQLQQPFVPVSCEYTGTPPLPTQTSNQSVVQPPNVQSNHHAMVVQSSSSQGAAGATVNNCADANNGVLMDPCNNPPPPPPTADNNSNNNNGNNKQPVTAQNHDAENARNSPELKHPSPSSSLQQQQLHQHQQQQQINQLALSAAACVPPAMSPLTSMAGLTSMPGVVNMASMASMASMANMPSITNMSSVGSYNASNMASLNMLNSLGMASGLPASALDPAALAKEVAQKNYAKAIKLSQAPQSYAGISQLAALNYTGVALNKQNLVNPAAAAAAAAAGNPAVAAGLQATAATPRPVIPGLAGIPGALTSPLSAGILAYSRPPPTATPINPYSLIRQQILPNPYVQASIPTVPGATVQTTPYVQNPYAVLPGVAGVPAGVAAAGVPQIPQIGNPATIAAQPQVAIPVSSGVIMQPYKKMKTS</sequence>
<evidence type="ECO:0000259" key="10">
    <source>
        <dbReference type="PROSITE" id="PS50103"/>
    </source>
</evidence>
<dbReference type="GO" id="GO:0005737">
    <property type="term" value="C:cytoplasm"/>
    <property type="evidence" value="ECO:0007669"/>
    <property type="project" value="TreeGrafter"/>
</dbReference>
<dbReference type="PROSITE" id="PS50103">
    <property type="entry name" value="ZF_C3H1"/>
    <property type="match status" value="2"/>
</dbReference>
<dbReference type="RefSeq" id="XP_014470987.1">
    <property type="nucleotide sequence ID" value="XM_014615501.1"/>
</dbReference>
<dbReference type="InterPro" id="IPR054429">
    <property type="entry name" value="Znf-CCCH_Muscleblind-like"/>
</dbReference>
<feature type="compositionally biased region" description="Basic and acidic residues" evidence="9">
    <location>
        <begin position="410"/>
        <end position="423"/>
    </location>
</feature>
<feature type="zinc finger region" description="C3H1-type" evidence="8">
    <location>
        <begin position="17"/>
        <end position="45"/>
    </location>
</feature>
<keyword evidence="3" id="KW-0677">Repeat</keyword>
<evidence type="ECO:0000256" key="1">
    <source>
        <dbReference type="ARBA" id="ARBA00004123"/>
    </source>
</evidence>
<protein>
    <submittedName>
        <fullName evidence="12">Uncharacterized protein LOC106742511 isoform X4</fullName>
    </submittedName>
</protein>
<gene>
    <name evidence="12" type="primary">LOC106742511</name>
</gene>
<dbReference type="PANTHER" id="PTHR12675">
    <property type="entry name" value="MUSCLEBLIND-LIKE PROTEIN"/>
    <property type="match status" value="1"/>
</dbReference>
<dbReference type="OrthoDB" id="6285980at2759"/>
<evidence type="ECO:0000256" key="6">
    <source>
        <dbReference type="ARBA" id="ARBA00023242"/>
    </source>
</evidence>